<evidence type="ECO:0000256" key="3">
    <source>
        <dbReference type="ARBA" id="ARBA00023082"/>
    </source>
</evidence>
<dbReference type="GO" id="GO:0003677">
    <property type="term" value="F:DNA binding"/>
    <property type="evidence" value="ECO:0007669"/>
    <property type="project" value="UniProtKB-KW"/>
</dbReference>
<dbReference type="Pfam" id="PF04542">
    <property type="entry name" value="Sigma70_r2"/>
    <property type="match status" value="1"/>
</dbReference>
<dbReference type="NCBIfam" id="TIGR02937">
    <property type="entry name" value="sigma70-ECF"/>
    <property type="match status" value="1"/>
</dbReference>
<gene>
    <name evidence="7" type="ORF">C7383_10971</name>
</gene>
<evidence type="ECO:0000313" key="8">
    <source>
        <dbReference type="Proteomes" id="UP000245412"/>
    </source>
</evidence>
<dbReference type="GO" id="GO:0006352">
    <property type="term" value="P:DNA-templated transcription initiation"/>
    <property type="evidence" value="ECO:0007669"/>
    <property type="project" value="InterPro"/>
</dbReference>
<comment type="caution">
    <text evidence="7">The sequence shown here is derived from an EMBL/GenBank/DDBJ whole genome shotgun (WGS) entry which is preliminary data.</text>
</comment>
<keyword evidence="8" id="KW-1185">Reference proteome</keyword>
<reference evidence="7 8" key="1">
    <citation type="submission" date="2018-05" db="EMBL/GenBank/DDBJ databases">
        <authorList>
            <person name="Goeker M."/>
            <person name="Huntemann M."/>
            <person name="Clum A."/>
            <person name="Pillay M."/>
            <person name="Palaniappan K."/>
            <person name="Varghese N."/>
            <person name="Mikhailova N."/>
            <person name="Stamatis D."/>
            <person name="Reddy T."/>
            <person name="Daum C."/>
            <person name="Shapiro N."/>
            <person name="Ivanova N."/>
            <person name="Kyrpides N."/>
            <person name="Woyke T."/>
        </authorList>
    </citation>
    <scope>NUCLEOTIDE SEQUENCE [LARGE SCALE GENOMIC DNA]</scope>
    <source>
        <strain evidence="7 8">DSM 26524</strain>
    </source>
</reference>
<dbReference type="InterPro" id="IPR014284">
    <property type="entry name" value="RNA_pol_sigma-70_dom"/>
</dbReference>
<organism evidence="7 8">
    <name type="scientific">Murimonas intestini</name>
    <dbReference type="NCBI Taxonomy" id="1337051"/>
    <lineage>
        <taxon>Bacteria</taxon>
        <taxon>Bacillati</taxon>
        <taxon>Bacillota</taxon>
        <taxon>Clostridia</taxon>
        <taxon>Lachnospirales</taxon>
        <taxon>Lachnospiraceae</taxon>
        <taxon>Murimonas</taxon>
    </lineage>
</organism>
<keyword evidence="4" id="KW-0238">DNA-binding</keyword>
<name>A0AB73T1U8_9FIRM</name>
<dbReference type="EMBL" id="QGGY01000009">
    <property type="protein sequence ID" value="PWJ74335.1"/>
    <property type="molecule type" value="Genomic_DNA"/>
</dbReference>
<feature type="domain" description="RNA polymerase sigma-70 region 2" evidence="6">
    <location>
        <begin position="7"/>
        <end position="73"/>
    </location>
</feature>
<keyword evidence="2" id="KW-0805">Transcription regulation</keyword>
<dbReference type="RefSeq" id="WP_109747222.1">
    <property type="nucleotide sequence ID" value="NZ_CABJAT010000003.1"/>
</dbReference>
<evidence type="ECO:0000256" key="5">
    <source>
        <dbReference type="ARBA" id="ARBA00023163"/>
    </source>
</evidence>
<dbReference type="SUPFAM" id="SSF88946">
    <property type="entry name" value="Sigma2 domain of RNA polymerase sigma factors"/>
    <property type="match status" value="1"/>
</dbReference>
<dbReference type="InterPro" id="IPR013325">
    <property type="entry name" value="RNA_pol_sigma_r2"/>
</dbReference>
<evidence type="ECO:0000256" key="4">
    <source>
        <dbReference type="ARBA" id="ARBA00023125"/>
    </source>
</evidence>
<dbReference type="InterPro" id="IPR013324">
    <property type="entry name" value="RNA_pol_sigma_r3/r4-like"/>
</dbReference>
<dbReference type="InterPro" id="IPR039425">
    <property type="entry name" value="RNA_pol_sigma-70-like"/>
</dbReference>
<accession>A0AB73T1U8</accession>
<evidence type="ECO:0000313" key="7">
    <source>
        <dbReference type="EMBL" id="PWJ74335.1"/>
    </source>
</evidence>
<proteinExistence type="inferred from homology"/>
<dbReference type="AlphaFoldDB" id="A0AB73T1U8"/>
<dbReference type="Proteomes" id="UP000245412">
    <property type="component" value="Unassembled WGS sequence"/>
</dbReference>
<dbReference type="PANTHER" id="PTHR43133">
    <property type="entry name" value="RNA POLYMERASE ECF-TYPE SIGMA FACTO"/>
    <property type="match status" value="1"/>
</dbReference>
<protein>
    <submittedName>
        <fullName evidence="7">RNA polymerase sigma-70 factor (ECF subfamily)</fullName>
    </submittedName>
</protein>
<dbReference type="GO" id="GO:0016987">
    <property type="term" value="F:sigma factor activity"/>
    <property type="evidence" value="ECO:0007669"/>
    <property type="project" value="UniProtKB-KW"/>
</dbReference>
<evidence type="ECO:0000256" key="2">
    <source>
        <dbReference type="ARBA" id="ARBA00023015"/>
    </source>
</evidence>
<keyword evidence="5" id="KW-0804">Transcription</keyword>
<dbReference type="Gene3D" id="1.10.1740.10">
    <property type="match status" value="1"/>
</dbReference>
<dbReference type="InterPro" id="IPR007627">
    <property type="entry name" value="RNA_pol_sigma70_r2"/>
</dbReference>
<keyword evidence="3" id="KW-0731">Sigma factor</keyword>
<comment type="similarity">
    <text evidence="1">Belongs to the sigma-70 factor family. ECF subfamily.</text>
</comment>
<sequence length="167" mass="20380">MDPFEELYTEYRQDIYRFICKLTDYDLDLSEELLSETFYQAFLSFGRFRGECEIKTWLCQIAKNTYSTYIRKEISKEHLCDRLQKMQYTEDISKHIENRELLRCIENILNGCDKKARDIVQYRMYAGLKFKEIAKLENIKETTAKVIFYRTKLYIQTQLKERFDYEI</sequence>
<dbReference type="PANTHER" id="PTHR43133:SF52">
    <property type="entry name" value="ECF RNA POLYMERASE SIGMA FACTOR SIGL"/>
    <property type="match status" value="1"/>
</dbReference>
<dbReference type="Gene3D" id="1.10.10.10">
    <property type="entry name" value="Winged helix-like DNA-binding domain superfamily/Winged helix DNA-binding domain"/>
    <property type="match status" value="1"/>
</dbReference>
<dbReference type="SUPFAM" id="SSF88659">
    <property type="entry name" value="Sigma3 and sigma4 domains of RNA polymerase sigma factors"/>
    <property type="match status" value="1"/>
</dbReference>
<evidence type="ECO:0000259" key="6">
    <source>
        <dbReference type="Pfam" id="PF04542"/>
    </source>
</evidence>
<dbReference type="InterPro" id="IPR036388">
    <property type="entry name" value="WH-like_DNA-bd_sf"/>
</dbReference>
<evidence type="ECO:0000256" key="1">
    <source>
        <dbReference type="ARBA" id="ARBA00010641"/>
    </source>
</evidence>